<evidence type="ECO:0000313" key="4">
    <source>
        <dbReference type="Proteomes" id="UP000285120"/>
    </source>
</evidence>
<dbReference type="InterPro" id="IPR005545">
    <property type="entry name" value="YCII"/>
</dbReference>
<accession>A0A419V0I1</accession>
<gene>
    <name evidence="3" type="ORF">ATL39_2766</name>
</gene>
<sequence length="111" mass="12273">MKFLCLAYGDEAGWNELNESEKEEVLAQDKVIQEKGNLISAVQPKVTAVRNWDKNLQVTEESGGHNGLPLAGFSVIEAESVEEVIDLVADTPCARANGVIEIRPFWDTEEQ</sequence>
<reference evidence="3 4" key="1">
    <citation type="submission" date="2018-09" db="EMBL/GenBank/DDBJ databases">
        <title>Genomic Encyclopedia of Archaeal and Bacterial Type Strains, Phase II (KMG-II): from individual species to whole genera.</title>
        <authorList>
            <person name="Goeker M."/>
        </authorList>
    </citation>
    <scope>NUCLEOTIDE SEQUENCE [LARGE SCALE GENOMIC DNA]</scope>
    <source>
        <strain evidence="3 4">DSM 17008</strain>
    </source>
</reference>
<comment type="caution">
    <text evidence="3">The sequence shown here is derived from an EMBL/GenBank/DDBJ whole genome shotgun (WGS) entry which is preliminary data.</text>
</comment>
<dbReference type="Pfam" id="PF03795">
    <property type="entry name" value="YCII"/>
    <property type="match status" value="1"/>
</dbReference>
<dbReference type="SUPFAM" id="SSF54909">
    <property type="entry name" value="Dimeric alpha+beta barrel"/>
    <property type="match status" value="1"/>
</dbReference>
<name>A0A419V0I1_9BACL</name>
<keyword evidence="4" id="KW-1185">Reference proteome</keyword>
<evidence type="ECO:0000259" key="2">
    <source>
        <dbReference type="Pfam" id="PF03795"/>
    </source>
</evidence>
<evidence type="ECO:0000256" key="1">
    <source>
        <dbReference type="ARBA" id="ARBA00007689"/>
    </source>
</evidence>
<dbReference type="EMBL" id="RAPK01000010">
    <property type="protein sequence ID" value="RKD71370.1"/>
    <property type="molecule type" value="Genomic_DNA"/>
</dbReference>
<proteinExistence type="inferred from homology"/>
<dbReference type="InterPro" id="IPR011008">
    <property type="entry name" value="Dimeric_a/b-barrel"/>
</dbReference>
<dbReference type="Gene3D" id="3.30.70.1060">
    <property type="entry name" value="Dimeric alpha+beta barrel"/>
    <property type="match status" value="1"/>
</dbReference>
<protein>
    <recommendedName>
        <fullName evidence="2">YCII-related domain-containing protein</fullName>
    </recommendedName>
</protein>
<dbReference type="OrthoDB" id="9807535at2"/>
<dbReference type="Proteomes" id="UP000285120">
    <property type="component" value="Unassembled WGS sequence"/>
</dbReference>
<comment type="similarity">
    <text evidence="1">Belongs to the YciI family.</text>
</comment>
<feature type="domain" description="YCII-related" evidence="2">
    <location>
        <begin position="1"/>
        <end position="107"/>
    </location>
</feature>
<evidence type="ECO:0000313" key="3">
    <source>
        <dbReference type="EMBL" id="RKD71370.1"/>
    </source>
</evidence>
<organism evidence="3 4">
    <name type="scientific">Sinobaca qinghaiensis</name>
    <dbReference type="NCBI Taxonomy" id="342944"/>
    <lineage>
        <taxon>Bacteria</taxon>
        <taxon>Bacillati</taxon>
        <taxon>Bacillota</taxon>
        <taxon>Bacilli</taxon>
        <taxon>Bacillales</taxon>
        <taxon>Sporolactobacillaceae</taxon>
        <taxon>Sinobaca</taxon>
    </lineage>
</organism>
<dbReference type="AlphaFoldDB" id="A0A419V0I1"/>
<dbReference type="RefSeq" id="WP_120193905.1">
    <property type="nucleotide sequence ID" value="NZ_RAPK01000010.1"/>
</dbReference>